<evidence type="ECO:0000313" key="3">
    <source>
        <dbReference type="Proteomes" id="UP000239469"/>
    </source>
</evidence>
<dbReference type="InterPro" id="IPR029032">
    <property type="entry name" value="AhpD-like"/>
</dbReference>
<dbReference type="Pfam" id="PF02627">
    <property type="entry name" value="CMD"/>
    <property type="match status" value="1"/>
</dbReference>
<name>A0A2S9X9N6_9NEIS</name>
<dbReference type="GO" id="GO:0051920">
    <property type="term" value="F:peroxiredoxin activity"/>
    <property type="evidence" value="ECO:0007669"/>
    <property type="project" value="InterPro"/>
</dbReference>
<protein>
    <submittedName>
        <fullName evidence="2">Alkylhydroperoxidase</fullName>
    </submittedName>
</protein>
<dbReference type="AlphaFoldDB" id="A0A2S9X9N6"/>
<organism evidence="2 3">
    <name type="scientific">Chromobacterium amazonense</name>
    <dbReference type="NCBI Taxonomy" id="1382803"/>
    <lineage>
        <taxon>Bacteria</taxon>
        <taxon>Pseudomonadati</taxon>
        <taxon>Pseudomonadota</taxon>
        <taxon>Betaproteobacteria</taxon>
        <taxon>Neisseriales</taxon>
        <taxon>Chromobacteriaceae</taxon>
        <taxon>Chromobacterium</taxon>
    </lineage>
</organism>
<dbReference type="InterPro" id="IPR003779">
    <property type="entry name" value="CMD-like"/>
</dbReference>
<dbReference type="PANTHER" id="PTHR34846:SF10">
    <property type="entry name" value="CYTOPLASMIC PROTEIN"/>
    <property type="match status" value="1"/>
</dbReference>
<accession>A0A2S9X9N6</accession>
<proteinExistence type="predicted"/>
<dbReference type="Gene3D" id="1.20.1290.10">
    <property type="entry name" value="AhpD-like"/>
    <property type="match status" value="1"/>
</dbReference>
<evidence type="ECO:0000259" key="1">
    <source>
        <dbReference type="Pfam" id="PF02627"/>
    </source>
</evidence>
<dbReference type="InterPro" id="IPR004675">
    <property type="entry name" value="AhpD_core"/>
</dbReference>
<dbReference type="RefSeq" id="WP_106075676.1">
    <property type="nucleotide sequence ID" value="NZ_MTBD01000004.1"/>
</dbReference>
<sequence>MRVDYTQLSPKAYQGLLACKNALAESALGLPLIELAYLRIAQLNGCAFCLKLHSHALRRRGESQEKLDALAGWDVADAKLFSPREAAAIAWTEAVTRIGESRAPDSLYQNLGEHFSEAEISDLTLAIALMNAFTRIAVAVRQ</sequence>
<evidence type="ECO:0000313" key="2">
    <source>
        <dbReference type="EMBL" id="PRP72287.1"/>
    </source>
</evidence>
<gene>
    <name evidence="2" type="ORF">BUE93_02290</name>
</gene>
<feature type="domain" description="Carboxymuconolactone decarboxylase-like" evidence="1">
    <location>
        <begin position="10"/>
        <end position="94"/>
    </location>
</feature>
<dbReference type="Proteomes" id="UP000239469">
    <property type="component" value="Unassembled WGS sequence"/>
</dbReference>
<dbReference type="PANTHER" id="PTHR34846">
    <property type="entry name" value="4-CARBOXYMUCONOLACTONE DECARBOXYLASE FAMILY PROTEIN (AFU_ORTHOLOGUE AFUA_6G11590)"/>
    <property type="match status" value="1"/>
</dbReference>
<keyword evidence="2" id="KW-0575">Peroxidase</keyword>
<reference evidence="2 3" key="1">
    <citation type="submission" date="2017-01" db="EMBL/GenBank/DDBJ databases">
        <title>New insights into the genetic diversity of Chromobacterium isolated from tropical freshwater lake.</title>
        <authorList>
            <person name="Santos A.B."/>
            <person name="Nascimento A.M."/>
            <person name="Da Silva P.C."/>
        </authorList>
    </citation>
    <scope>NUCLEOTIDE SEQUENCE [LARGE SCALE GENOMIC DNA]</scope>
    <source>
        <strain evidence="2 3">56AF</strain>
    </source>
</reference>
<comment type="caution">
    <text evidence="2">The sequence shown here is derived from an EMBL/GenBank/DDBJ whole genome shotgun (WGS) entry which is preliminary data.</text>
</comment>
<dbReference type="NCBIfam" id="TIGR00778">
    <property type="entry name" value="ahpD_dom"/>
    <property type="match status" value="1"/>
</dbReference>
<dbReference type="OrthoDB" id="9801997at2"/>
<keyword evidence="2" id="KW-0560">Oxidoreductase</keyword>
<dbReference type="SUPFAM" id="SSF69118">
    <property type="entry name" value="AhpD-like"/>
    <property type="match status" value="1"/>
</dbReference>
<dbReference type="EMBL" id="MTBD01000004">
    <property type="protein sequence ID" value="PRP72287.1"/>
    <property type="molecule type" value="Genomic_DNA"/>
</dbReference>